<dbReference type="PANTHER" id="PTHR43401:SF2">
    <property type="entry name" value="L-THREONINE 3-DEHYDROGENASE"/>
    <property type="match status" value="1"/>
</dbReference>
<gene>
    <name evidence="7" type="ORF">PGLA1383_LOCUS35795</name>
</gene>
<sequence length="399" mass="42082">VDVQHRPAHVCGRGEALVKVSAVGVCATDVELYEGSMGYFTAGLAQLPLIPGHEWTGQIVALGEDAPPHLAVGQRVVGEHATGCQPAPAAAVNNNSNYSNSLPALPGTKPVFANWNCRACAISGGFLRCPRRLETGFFGRDGAFQTEIRFPSHQLHVLLESVPWEVSVLAEPLAAAHKAVRLAGLEELGSNAPTSSPVRVAVVGDGPMGLLVVQVLRWKGARVACVIGASASRLARAKELGAEAVWNVAEQGTEGLWKALEDELGELPPVAIEAAGHPSAMPTALGCVRPSGRLVLLGLSGNQLSEICMDDIVLKQLMVRGSLSSEPQDWRAVVQMLSSGAVQSIVTHTLRGLDKYVEAIEQVRKPPEGMLKLALLPNAESADADAEAETPHGKRARHA</sequence>
<protein>
    <submittedName>
        <fullName evidence="7">Uncharacterized protein</fullName>
    </submittedName>
</protein>
<comment type="caution">
    <text evidence="7">The sequence shown here is derived from an EMBL/GenBank/DDBJ whole genome shotgun (WGS) entry which is preliminary data.</text>
</comment>
<dbReference type="InterPro" id="IPR050129">
    <property type="entry name" value="Zn_alcohol_dh"/>
</dbReference>
<dbReference type="GO" id="GO:0016491">
    <property type="term" value="F:oxidoreductase activity"/>
    <property type="evidence" value="ECO:0007669"/>
    <property type="project" value="UniProtKB-KW"/>
</dbReference>
<keyword evidence="2 4" id="KW-0862">Zinc</keyword>
<evidence type="ECO:0000256" key="2">
    <source>
        <dbReference type="ARBA" id="ARBA00022833"/>
    </source>
</evidence>
<comment type="cofactor">
    <cofactor evidence="4">
        <name>Zn(2+)</name>
        <dbReference type="ChEBI" id="CHEBI:29105"/>
    </cofactor>
</comment>
<dbReference type="InterPro" id="IPR002328">
    <property type="entry name" value="ADH_Zn_CS"/>
</dbReference>
<feature type="non-terminal residue" evidence="7">
    <location>
        <position position="1"/>
    </location>
</feature>
<evidence type="ECO:0000313" key="8">
    <source>
        <dbReference type="Proteomes" id="UP000654075"/>
    </source>
</evidence>
<dbReference type="Gene3D" id="3.90.180.10">
    <property type="entry name" value="Medium-chain alcohol dehydrogenases, catalytic domain"/>
    <property type="match status" value="2"/>
</dbReference>
<evidence type="ECO:0000256" key="4">
    <source>
        <dbReference type="RuleBase" id="RU361277"/>
    </source>
</evidence>
<dbReference type="Pfam" id="PF08240">
    <property type="entry name" value="ADH_N"/>
    <property type="match status" value="1"/>
</dbReference>
<evidence type="ECO:0000256" key="1">
    <source>
        <dbReference type="ARBA" id="ARBA00022723"/>
    </source>
</evidence>
<organism evidence="7 8">
    <name type="scientific">Polarella glacialis</name>
    <name type="common">Dinoflagellate</name>
    <dbReference type="NCBI Taxonomy" id="89957"/>
    <lineage>
        <taxon>Eukaryota</taxon>
        <taxon>Sar</taxon>
        <taxon>Alveolata</taxon>
        <taxon>Dinophyceae</taxon>
        <taxon>Suessiales</taxon>
        <taxon>Suessiaceae</taxon>
        <taxon>Polarella</taxon>
    </lineage>
</organism>
<dbReference type="GO" id="GO:0008270">
    <property type="term" value="F:zinc ion binding"/>
    <property type="evidence" value="ECO:0007669"/>
    <property type="project" value="InterPro"/>
</dbReference>
<dbReference type="OrthoDB" id="423843at2759"/>
<proteinExistence type="inferred from homology"/>
<dbReference type="OMA" id="FETWYAM"/>
<dbReference type="AlphaFoldDB" id="A0A813G635"/>
<keyword evidence="1 4" id="KW-0479">Metal-binding</keyword>
<comment type="similarity">
    <text evidence="4">Belongs to the zinc-containing alcohol dehydrogenase family.</text>
</comment>
<accession>A0A813G635</accession>
<dbReference type="SUPFAM" id="SSF51735">
    <property type="entry name" value="NAD(P)-binding Rossmann-fold domains"/>
    <property type="match status" value="1"/>
</dbReference>
<dbReference type="InterPro" id="IPR011032">
    <property type="entry name" value="GroES-like_sf"/>
</dbReference>
<dbReference type="Pfam" id="PF00107">
    <property type="entry name" value="ADH_zinc_N"/>
    <property type="match status" value="1"/>
</dbReference>
<dbReference type="InterPro" id="IPR036291">
    <property type="entry name" value="NAD(P)-bd_dom_sf"/>
</dbReference>
<dbReference type="EMBL" id="CAJNNV010026423">
    <property type="protein sequence ID" value="CAE8618149.1"/>
    <property type="molecule type" value="Genomic_DNA"/>
</dbReference>
<name>A0A813G635_POLGL</name>
<feature type="domain" description="Alcohol dehydrogenase-like N-terminal" evidence="6">
    <location>
        <begin position="12"/>
        <end position="87"/>
    </location>
</feature>
<dbReference type="InterPro" id="IPR013154">
    <property type="entry name" value="ADH-like_N"/>
</dbReference>
<dbReference type="InterPro" id="IPR013149">
    <property type="entry name" value="ADH-like_C"/>
</dbReference>
<keyword evidence="3" id="KW-0560">Oxidoreductase</keyword>
<evidence type="ECO:0000259" key="6">
    <source>
        <dbReference type="Pfam" id="PF08240"/>
    </source>
</evidence>
<reference evidence="7" key="1">
    <citation type="submission" date="2021-02" db="EMBL/GenBank/DDBJ databases">
        <authorList>
            <person name="Dougan E. K."/>
            <person name="Rhodes N."/>
            <person name="Thang M."/>
            <person name="Chan C."/>
        </authorList>
    </citation>
    <scope>NUCLEOTIDE SEQUENCE</scope>
</reference>
<dbReference type="PANTHER" id="PTHR43401">
    <property type="entry name" value="L-THREONINE 3-DEHYDROGENASE"/>
    <property type="match status" value="1"/>
</dbReference>
<feature type="domain" description="Alcohol dehydrogenase-like C-terminal" evidence="5">
    <location>
        <begin position="207"/>
        <end position="338"/>
    </location>
</feature>
<keyword evidence="8" id="KW-1185">Reference proteome</keyword>
<dbReference type="Proteomes" id="UP000654075">
    <property type="component" value="Unassembled WGS sequence"/>
</dbReference>
<dbReference type="Gene3D" id="3.40.50.720">
    <property type="entry name" value="NAD(P)-binding Rossmann-like Domain"/>
    <property type="match status" value="1"/>
</dbReference>
<evidence type="ECO:0000313" key="7">
    <source>
        <dbReference type="EMBL" id="CAE8618149.1"/>
    </source>
</evidence>
<evidence type="ECO:0000256" key="3">
    <source>
        <dbReference type="ARBA" id="ARBA00023002"/>
    </source>
</evidence>
<evidence type="ECO:0000259" key="5">
    <source>
        <dbReference type="Pfam" id="PF00107"/>
    </source>
</evidence>
<dbReference type="SUPFAM" id="SSF50129">
    <property type="entry name" value="GroES-like"/>
    <property type="match status" value="1"/>
</dbReference>
<dbReference type="PROSITE" id="PS00059">
    <property type="entry name" value="ADH_ZINC"/>
    <property type="match status" value="1"/>
</dbReference>